<dbReference type="EMBL" id="MU856127">
    <property type="protein sequence ID" value="KAK3897573.1"/>
    <property type="molecule type" value="Genomic_DNA"/>
</dbReference>
<name>A0AAN6RPE0_9PEZI</name>
<feature type="region of interest" description="Disordered" evidence="2">
    <location>
        <begin position="127"/>
        <end position="147"/>
    </location>
</feature>
<evidence type="ECO:0000256" key="1">
    <source>
        <dbReference type="ARBA" id="ARBA00023604"/>
    </source>
</evidence>
<gene>
    <name evidence="3" type="ORF">C8A05DRAFT_47870</name>
</gene>
<comment type="similarity">
    <text evidence="1">Belongs to the asaB hydroxylase/desaturase family.</text>
</comment>
<dbReference type="Proteomes" id="UP001303889">
    <property type="component" value="Unassembled WGS sequence"/>
</dbReference>
<evidence type="ECO:0000313" key="3">
    <source>
        <dbReference type="EMBL" id="KAK3897573.1"/>
    </source>
</evidence>
<evidence type="ECO:0000256" key="2">
    <source>
        <dbReference type="SAM" id="MobiDB-lite"/>
    </source>
</evidence>
<protein>
    <recommendedName>
        <fullName evidence="5">GA4 desaturase</fullName>
    </recommendedName>
</protein>
<reference evidence="3" key="1">
    <citation type="journal article" date="2023" name="Mol. Phylogenet. Evol.">
        <title>Genome-scale phylogeny and comparative genomics of the fungal order Sordariales.</title>
        <authorList>
            <person name="Hensen N."/>
            <person name="Bonometti L."/>
            <person name="Westerberg I."/>
            <person name="Brannstrom I.O."/>
            <person name="Guillou S."/>
            <person name="Cros-Aarteil S."/>
            <person name="Calhoun S."/>
            <person name="Haridas S."/>
            <person name="Kuo A."/>
            <person name="Mondo S."/>
            <person name="Pangilinan J."/>
            <person name="Riley R."/>
            <person name="LaButti K."/>
            <person name="Andreopoulos B."/>
            <person name="Lipzen A."/>
            <person name="Chen C."/>
            <person name="Yan M."/>
            <person name="Daum C."/>
            <person name="Ng V."/>
            <person name="Clum A."/>
            <person name="Steindorff A."/>
            <person name="Ohm R.A."/>
            <person name="Martin F."/>
            <person name="Silar P."/>
            <person name="Natvig D.O."/>
            <person name="Lalanne C."/>
            <person name="Gautier V."/>
            <person name="Ament-Velasquez S.L."/>
            <person name="Kruys A."/>
            <person name="Hutchinson M.I."/>
            <person name="Powell A.J."/>
            <person name="Barry K."/>
            <person name="Miller A.N."/>
            <person name="Grigoriev I.V."/>
            <person name="Debuchy R."/>
            <person name="Gladieux P."/>
            <person name="Hiltunen Thoren M."/>
            <person name="Johannesson H."/>
        </authorList>
    </citation>
    <scope>NUCLEOTIDE SEQUENCE</scope>
    <source>
        <strain evidence="3">CBS 103.79</strain>
    </source>
</reference>
<feature type="compositionally biased region" description="Basic and acidic residues" evidence="2">
    <location>
        <begin position="127"/>
        <end position="144"/>
    </location>
</feature>
<dbReference type="AlphaFoldDB" id="A0AAN6RPE0"/>
<proteinExistence type="inferred from homology"/>
<dbReference type="PANTHER" id="PTHR34598">
    <property type="entry name" value="BLL6449 PROTEIN"/>
    <property type="match status" value="1"/>
</dbReference>
<dbReference type="NCBIfam" id="NF041278">
    <property type="entry name" value="CmcJ_NvfI_EfuI"/>
    <property type="match status" value="1"/>
</dbReference>
<dbReference type="GO" id="GO:0016491">
    <property type="term" value="F:oxidoreductase activity"/>
    <property type="evidence" value="ECO:0007669"/>
    <property type="project" value="InterPro"/>
</dbReference>
<dbReference type="PANTHER" id="PTHR34598:SF3">
    <property type="entry name" value="OXIDOREDUCTASE AN1597"/>
    <property type="match status" value="1"/>
</dbReference>
<dbReference type="InterPro" id="IPR044053">
    <property type="entry name" value="AsaB-like"/>
</dbReference>
<keyword evidence="4" id="KW-1185">Reference proteome</keyword>
<comment type="caution">
    <text evidence="3">The sequence shown here is derived from an EMBL/GenBank/DDBJ whole genome shotgun (WGS) entry which is preliminary data.</text>
</comment>
<reference evidence="3" key="2">
    <citation type="submission" date="2023-05" db="EMBL/GenBank/DDBJ databases">
        <authorList>
            <consortium name="Lawrence Berkeley National Laboratory"/>
            <person name="Steindorff A."/>
            <person name="Hensen N."/>
            <person name="Bonometti L."/>
            <person name="Westerberg I."/>
            <person name="Brannstrom I.O."/>
            <person name="Guillou S."/>
            <person name="Cros-Aarteil S."/>
            <person name="Calhoun S."/>
            <person name="Haridas S."/>
            <person name="Kuo A."/>
            <person name="Mondo S."/>
            <person name="Pangilinan J."/>
            <person name="Riley R."/>
            <person name="Labutti K."/>
            <person name="Andreopoulos B."/>
            <person name="Lipzen A."/>
            <person name="Chen C."/>
            <person name="Yanf M."/>
            <person name="Daum C."/>
            <person name="Ng V."/>
            <person name="Clum A."/>
            <person name="Ohm R."/>
            <person name="Martin F."/>
            <person name="Silar P."/>
            <person name="Natvig D."/>
            <person name="Lalanne C."/>
            <person name="Gautier V."/>
            <person name="Ament-Velasquez S.L."/>
            <person name="Kruys A."/>
            <person name="Hutchinson M.I."/>
            <person name="Powell A.J."/>
            <person name="Barry K."/>
            <person name="Miller A.N."/>
            <person name="Grigoriev I.V."/>
            <person name="Debuchy R."/>
            <person name="Gladieux P."/>
            <person name="Thoren M.H."/>
            <person name="Johannesson H."/>
        </authorList>
    </citation>
    <scope>NUCLEOTIDE SEQUENCE</scope>
    <source>
        <strain evidence="3">CBS 103.79</strain>
    </source>
</reference>
<evidence type="ECO:0000313" key="4">
    <source>
        <dbReference type="Proteomes" id="UP001303889"/>
    </source>
</evidence>
<organism evidence="3 4">
    <name type="scientific">Staphylotrichum tortipilum</name>
    <dbReference type="NCBI Taxonomy" id="2831512"/>
    <lineage>
        <taxon>Eukaryota</taxon>
        <taxon>Fungi</taxon>
        <taxon>Dikarya</taxon>
        <taxon>Ascomycota</taxon>
        <taxon>Pezizomycotina</taxon>
        <taxon>Sordariomycetes</taxon>
        <taxon>Sordariomycetidae</taxon>
        <taxon>Sordariales</taxon>
        <taxon>Chaetomiaceae</taxon>
        <taxon>Staphylotrichum</taxon>
    </lineage>
</organism>
<sequence length="319" mass="35797">MAIITDDTIESTARTTLATLNYLLPGGPSINRRFVSAGVELNTGRYGPYPVTIRDGRAIRSHFTLARHGFTLLDAPTSITDFHDRAEVEAKYQDEVCEHVRQALGADLVFAQGWMLRSSSGERVAAHKAAEAASNKDEEGEGKKPYRHYGGLQPAAGEVHVDTEPSRQLAAAERLYARARPEGGPGFKRFVMSSFWRAFSPPPQDCPLAVCDARSVGDEEGTPNVLWVVDRVPETEEERLAEMDDAGQLAASIFEYREGHRWWYFSGMERGEVLLFKFHDSRPEERGGWRTPHTAFWDGSFEGARERESIECRTIAFWE</sequence>
<evidence type="ECO:0008006" key="5">
    <source>
        <dbReference type="Google" id="ProtNLM"/>
    </source>
</evidence>
<accession>A0AAN6RPE0</accession>